<feature type="compositionally biased region" description="Polar residues" evidence="1">
    <location>
        <begin position="9"/>
        <end position="22"/>
    </location>
</feature>
<keyword evidence="4" id="KW-1185">Reference proteome</keyword>
<sequence length="72" mass="8086">MEKKRLLENGSQSNTDSDNSADSLTDVKLLCDLLEASGKRNVSIHHLMDHVNLNMFVIVGQNLKQQNFPGLY</sequence>
<name>A0AAV6PRB5_SOLSE</name>
<dbReference type="EMBL" id="JAGKHQ010000021">
    <property type="protein sequence ID" value="KAG7474853.1"/>
    <property type="molecule type" value="Genomic_DNA"/>
</dbReference>
<evidence type="ECO:0000256" key="1">
    <source>
        <dbReference type="SAM" id="MobiDB-lite"/>
    </source>
</evidence>
<organism evidence="3 4">
    <name type="scientific">Solea senegalensis</name>
    <name type="common">Senegalese sole</name>
    <dbReference type="NCBI Taxonomy" id="28829"/>
    <lineage>
        <taxon>Eukaryota</taxon>
        <taxon>Metazoa</taxon>
        <taxon>Chordata</taxon>
        <taxon>Craniata</taxon>
        <taxon>Vertebrata</taxon>
        <taxon>Euteleostomi</taxon>
        <taxon>Actinopterygii</taxon>
        <taxon>Neopterygii</taxon>
        <taxon>Teleostei</taxon>
        <taxon>Neoteleostei</taxon>
        <taxon>Acanthomorphata</taxon>
        <taxon>Carangaria</taxon>
        <taxon>Pleuronectiformes</taxon>
        <taxon>Pleuronectoidei</taxon>
        <taxon>Soleidae</taxon>
        <taxon>Solea</taxon>
    </lineage>
</organism>
<evidence type="ECO:0000313" key="3">
    <source>
        <dbReference type="EMBL" id="KAG7474853.1"/>
    </source>
</evidence>
<proteinExistence type="predicted"/>
<evidence type="ECO:0000259" key="2">
    <source>
        <dbReference type="Pfam" id="PF07894"/>
    </source>
</evidence>
<feature type="region of interest" description="Disordered" evidence="1">
    <location>
        <begin position="1"/>
        <end position="22"/>
    </location>
</feature>
<dbReference type="Pfam" id="PF07894">
    <property type="entry name" value="SACK1"/>
    <property type="match status" value="1"/>
</dbReference>
<evidence type="ECO:0000313" key="4">
    <source>
        <dbReference type="Proteomes" id="UP000693946"/>
    </source>
</evidence>
<accession>A0AAV6PRB5</accession>
<comment type="caution">
    <text evidence="3">The sequence shown here is derived from an EMBL/GenBank/DDBJ whole genome shotgun (WGS) entry which is preliminary data.</text>
</comment>
<protein>
    <recommendedName>
        <fullName evidence="2">Scaffolding anchor of CK1 domain-containing protein</fullName>
    </recommendedName>
</protein>
<reference evidence="3 4" key="1">
    <citation type="journal article" date="2021" name="Sci. Rep.">
        <title>Chromosome anchoring in Senegalese sole (Solea senegalensis) reveals sex-associated markers and genome rearrangements in flatfish.</title>
        <authorList>
            <person name="Guerrero-Cozar I."/>
            <person name="Gomez-Garrido J."/>
            <person name="Berbel C."/>
            <person name="Martinez-Blanch J.F."/>
            <person name="Alioto T."/>
            <person name="Claros M.G."/>
            <person name="Gagnaire P.A."/>
            <person name="Manchado M."/>
        </authorList>
    </citation>
    <scope>NUCLEOTIDE SEQUENCE [LARGE SCALE GENOMIC DNA]</scope>
    <source>
        <strain evidence="3">Sse05_10M</strain>
    </source>
</reference>
<feature type="domain" description="Scaffolding anchor of CK1" evidence="2">
    <location>
        <begin position="22"/>
        <end position="65"/>
    </location>
</feature>
<dbReference type="AlphaFoldDB" id="A0AAV6PRB5"/>
<gene>
    <name evidence="3" type="ORF">JOB18_018636</name>
</gene>
<dbReference type="Proteomes" id="UP000693946">
    <property type="component" value="Linkage Group LG9"/>
</dbReference>
<dbReference type="InterPro" id="IPR012461">
    <property type="entry name" value="SACK1"/>
</dbReference>